<gene>
    <name evidence="4" type="ordered locus">Aboo_1198</name>
</gene>
<evidence type="ECO:0000256" key="2">
    <source>
        <dbReference type="ARBA" id="ARBA00023134"/>
    </source>
</evidence>
<accession>D3TA78</accession>
<dbReference type="Proteomes" id="UP000001400">
    <property type="component" value="Chromosome"/>
</dbReference>
<dbReference type="GO" id="GO:0032153">
    <property type="term" value="C:cell division site"/>
    <property type="evidence" value="ECO:0007669"/>
    <property type="project" value="TreeGrafter"/>
</dbReference>
<dbReference type="EMBL" id="CP001941">
    <property type="protein sequence ID" value="ADD09007.1"/>
    <property type="molecule type" value="Genomic_DNA"/>
</dbReference>
<dbReference type="InterPro" id="IPR036525">
    <property type="entry name" value="Tubulin/FtsZ_GTPase_sf"/>
</dbReference>
<dbReference type="GO" id="GO:0051301">
    <property type="term" value="P:cell division"/>
    <property type="evidence" value="ECO:0007669"/>
    <property type="project" value="TreeGrafter"/>
</dbReference>
<proteinExistence type="predicted"/>
<dbReference type="AlphaFoldDB" id="D3TA78"/>
<dbReference type="GO" id="GO:0005525">
    <property type="term" value="F:GTP binding"/>
    <property type="evidence" value="ECO:0007669"/>
    <property type="project" value="UniProtKB-KW"/>
</dbReference>
<evidence type="ECO:0000259" key="3">
    <source>
        <dbReference type="SMART" id="SM00864"/>
    </source>
</evidence>
<feature type="domain" description="Tubulin/FtsZ GTPase" evidence="3">
    <location>
        <begin position="32"/>
        <end position="223"/>
    </location>
</feature>
<organism evidence="4 5">
    <name type="scientific">Aciduliprofundum boonei (strain DSM 19572 / T469)</name>
    <dbReference type="NCBI Taxonomy" id="439481"/>
    <lineage>
        <taxon>Archaea</taxon>
        <taxon>Methanobacteriati</taxon>
        <taxon>Thermoplasmatota</taxon>
        <taxon>DHVE2 group</taxon>
        <taxon>Candidatus Aciduliprofundum</taxon>
    </lineage>
</organism>
<dbReference type="GO" id="GO:0003924">
    <property type="term" value="F:GTPase activity"/>
    <property type="evidence" value="ECO:0007669"/>
    <property type="project" value="InterPro"/>
</dbReference>
<sequence>MRMPEGDGMRDIDEVRKNIEELLIEEFSIRPDVRLFAFGGGAGRIASFIANKKIEGLRVIAINTDEKGLESIDADKKMHMGKDVLGEHRDTNGERKVAEYIMSRNKAWILEEANNADVIVLLAALGGGTGTGGILETAKIINERFDKPIVAIMILPFSIEGKRREIAIETVNKVKALVTKSIVLDSDILLQKPSVKISEAYKIMYDEISNFVERITNVTRREIEKKFREMYLREVDTIVEEVYANMLIAA</sequence>
<dbReference type="Gene3D" id="3.40.50.1440">
    <property type="entry name" value="Tubulin/FtsZ, GTPase domain"/>
    <property type="match status" value="1"/>
</dbReference>
<dbReference type="InterPro" id="IPR003008">
    <property type="entry name" value="Tubulin_FtsZ_GTPase"/>
</dbReference>
<dbReference type="HOGENOM" id="CLU_1109462_0_0_2"/>
<dbReference type="SUPFAM" id="SSF52490">
    <property type="entry name" value="Tubulin nucleotide-binding domain-like"/>
    <property type="match status" value="1"/>
</dbReference>
<dbReference type="PRINTS" id="PR00423">
    <property type="entry name" value="CELLDVISFTSZ"/>
</dbReference>
<dbReference type="InterPro" id="IPR045061">
    <property type="entry name" value="FtsZ/CetZ"/>
</dbReference>
<dbReference type="PANTHER" id="PTHR30314">
    <property type="entry name" value="CELL DIVISION PROTEIN FTSZ-RELATED"/>
    <property type="match status" value="1"/>
</dbReference>
<dbReference type="GO" id="GO:0005737">
    <property type="term" value="C:cytoplasm"/>
    <property type="evidence" value="ECO:0007669"/>
    <property type="project" value="TreeGrafter"/>
</dbReference>
<dbReference type="SMART" id="SM00864">
    <property type="entry name" value="Tubulin"/>
    <property type="match status" value="1"/>
</dbReference>
<reference evidence="4" key="1">
    <citation type="submission" date="2010-02" db="EMBL/GenBank/DDBJ databases">
        <title>Complete sequence of Aciduliprofundum boonei T469.</title>
        <authorList>
            <consortium name="US DOE Joint Genome Institute"/>
            <person name="Lucas S."/>
            <person name="Copeland A."/>
            <person name="Lapidus A."/>
            <person name="Cheng J.-F."/>
            <person name="Bruce D."/>
            <person name="Goodwin L."/>
            <person name="Pitluck S."/>
            <person name="Saunders E."/>
            <person name="Detter J.C."/>
            <person name="Han C."/>
            <person name="Tapia R."/>
            <person name="Land M."/>
            <person name="Hauser L."/>
            <person name="Kyrpides N."/>
            <person name="Mikhailova N."/>
            <person name="Flores G."/>
            <person name="Reysenbach A.-L."/>
            <person name="Woyke T."/>
        </authorList>
    </citation>
    <scope>NUCLEOTIDE SEQUENCE</scope>
    <source>
        <strain evidence="4">T469</strain>
    </source>
</reference>
<keyword evidence="2" id="KW-0342">GTP-binding</keyword>
<evidence type="ECO:0000256" key="1">
    <source>
        <dbReference type="ARBA" id="ARBA00022741"/>
    </source>
</evidence>
<keyword evidence="1" id="KW-0547">Nucleotide-binding</keyword>
<evidence type="ECO:0000313" key="4">
    <source>
        <dbReference type="EMBL" id="ADD09007.1"/>
    </source>
</evidence>
<dbReference type="PANTHER" id="PTHR30314:SF3">
    <property type="entry name" value="MITOCHONDRIAL DIVISION PROTEIN FSZA"/>
    <property type="match status" value="1"/>
</dbReference>
<protein>
    <submittedName>
        <fullName evidence="4">Tubulin/FtsZ GTPase</fullName>
    </submittedName>
</protein>
<name>D3TA78_ACIB4</name>
<evidence type="ECO:0000313" key="5">
    <source>
        <dbReference type="Proteomes" id="UP000001400"/>
    </source>
</evidence>
<dbReference type="KEGG" id="abi:Aboo_1198"/>
<keyword evidence="5" id="KW-1185">Reference proteome</keyword>
<dbReference type="Pfam" id="PF00091">
    <property type="entry name" value="Tubulin"/>
    <property type="match status" value="1"/>
</dbReference>